<dbReference type="EMBL" id="BMGZ01000001">
    <property type="protein sequence ID" value="GGH95444.1"/>
    <property type="molecule type" value="Genomic_DNA"/>
</dbReference>
<dbReference type="AlphaFoldDB" id="A0A8J3A1G0"/>
<dbReference type="EMBL" id="VCJR02000001">
    <property type="protein sequence ID" value="NHK27440.1"/>
    <property type="molecule type" value="Genomic_DNA"/>
</dbReference>
<evidence type="ECO:0000313" key="4">
    <source>
        <dbReference type="Proteomes" id="UP000621856"/>
    </source>
</evidence>
<feature type="region of interest" description="Disordered" evidence="1">
    <location>
        <begin position="176"/>
        <end position="200"/>
    </location>
</feature>
<dbReference type="Proteomes" id="UP000621856">
    <property type="component" value="Unassembled WGS sequence"/>
</dbReference>
<feature type="compositionally biased region" description="Basic and acidic residues" evidence="1">
    <location>
        <begin position="1"/>
        <end position="19"/>
    </location>
</feature>
<reference evidence="3 5" key="2">
    <citation type="submission" date="2020-02" db="EMBL/GenBank/DDBJ databases">
        <title>Genome sequence of Parvularcula flava strain NH6-79.</title>
        <authorList>
            <person name="Abdul Karim M.H."/>
            <person name="Lam M.Q."/>
            <person name="Chen S.J."/>
            <person name="Yahya A."/>
            <person name="Shahir S."/>
            <person name="Shamsir M.S."/>
            <person name="Chong C.S."/>
        </authorList>
    </citation>
    <scope>NUCLEOTIDE SEQUENCE [LARGE SCALE GENOMIC DNA]</scope>
    <source>
        <strain evidence="3 5">NH6-79</strain>
    </source>
</reference>
<gene>
    <name evidence="3" type="ORF">FF098_005945</name>
    <name evidence="2" type="ORF">GCM10011355_12000</name>
</gene>
<comment type="caution">
    <text evidence="2">The sequence shown here is derived from an EMBL/GenBank/DDBJ whole genome shotgun (WGS) entry which is preliminary data.</text>
</comment>
<sequence>MTDDDHSSNEDSDGSEKRARSTISFPYNDLDSATEVARAIFSTGGQSCENEQLAGVLDVSARGGAYRARLSPPRIFGLIEVERGGVRLTQLGMNILDPQKDQKARVDSFLSVPLYRQVYESYKGRMLPKGTALEEEFVRLGVSPKQKDKARQVFERSARQAGFYWAGADRLTLPIIKDGPKDTDDHGSTKDEKADDRKDDFSSEFELHPFIEGLLKTLPKTGEQWDHAARVKWLKLAANAFDLIYTGEGTIEIKEIKSTDNF</sequence>
<dbReference type="RefSeq" id="WP_155138399.1">
    <property type="nucleotide sequence ID" value="NZ_BMGZ01000001.1"/>
</dbReference>
<reference evidence="2" key="3">
    <citation type="submission" date="2020-09" db="EMBL/GenBank/DDBJ databases">
        <authorList>
            <person name="Sun Q."/>
            <person name="Zhou Y."/>
        </authorList>
    </citation>
    <scope>NUCLEOTIDE SEQUENCE</scope>
    <source>
        <strain evidence="2">CGMCC 1.14984</strain>
    </source>
</reference>
<evidence type="ECO:0000313" key="2">
    <source>
        <dbReference type="EMBL" id="GGH95444.1"/>
    </source>
</evidence>
<keyword evidence="5" id="KW-1185">Reference proteome</keyword>
<evidence type="ECO:0000256" key="1">
    <source>
        <dbReference type="SAM" id="MobiDB-lite"/>
    </source>
</evidence>
<feature type="compositionally biased region" description="Basic and acidic residues" evidence="1">
    <location>
        <begin position="178"/>
        <end position="200"/>
    </location>
</feature>
<proteinExistence type="predicted"/>
<organism evidence="2 4">
    <name type="scientific">Aquisalinus luteolus</name>
    <dbReference type="NCBI Taxonomy" id="1566827"/>
    <lineage>
        <taxon>Bacteria</taxon>
        <taxon>Pseudomonadati</taxon>
        <taxon>Pseudomonadota</taxon>
        <taxon>Alphaproteobacteria</taxon>
        <taxon>Parvularculales</taxon>
        <taxon>Parvularculaceae</taxon>
        <taxon>Aquisalinus</taxon>
    </lineage>
</organism>
<dbReference type="Proteomes" id="UP000818603">
    <property type="component" value="Unassembled WGS sequence"/>
</dbReference>
<protein>
    <submittedName>
        <fullName evidence="2">Uncharacterized protein</fullName>
    </submittedName>
</protein>
<evidence type="ECO:0000313" key="3">
    <source>
        <dbReference type="EMBL" id="NHK27440.1"/>
    </source>
</evidence>
<reference evidence="2" key="1">
    <citation type="journal article" date="2014" name="Int. J. Syst. Evol. Microbiol.">
        <title>Complete genome sequence of Corynebacterium casei LMG S-19264T (=DSM 44701T), isolated from a smear-ripened cheese.</title>
        <authorList>
            <consortium name="US DOE Joint Genome Institute (JGI-PGF)"/>
            <person name="Walter F."/>
            <person name="Albersmeier A."/>
            <person name="Kalinowski J."/>
            <person name="Ruckert C."/>
        </authorList>
    </citation>
    <scope>NUCLEOTIDE SEQUENCE</scope>
    <source>
        <strain evidence="2">CGMCC 1.14984</strain>
    </source>
</reference>
<evidence type="ECO:0000313" key="5">
    <source>
        <dbReference type="Proteomes" id="UP000818603"/>
    </source>
</evidence>
<name>A0A8J3A1G0_9PROT</name>
<accession>A0A8J3A1G0</accession>
<feature type="region of interest" description="Disordered" evidence="1">
    <location>
        <begin position="1"/>
        <end position="24"/>
    </location>
</feature>